<sequence>MRLFGAILLAGLIAAGWLWWEQRTFRPDESVWPDQGALVGARDGPVRMDTLAGLGAKFVYLEASDGARRQDRALAENLAAAREAGLQVGMVHTFDPCIAADGQSANFVTVVPRDAELLPPAILLDRTAEDCPARVTRAAIQSELLTLVNQIEAHAGKPAILAPSEDFEDEYAIASRIDRNLWLTRNRVEPVYGGRPWIMWTANTALETEAAPGPLRWVVVRP</sequence>
<dbReference type="CDD" id="cd00599">
    <property type="entry name" value="GH25_muramidase"/>
    <property type="match status" value="1"/>
</dbReference>
<dbReference type="Pfam" id="PF01183">
    <property type="entry name" value="Glyco_hydro_25"/>
    <property type="match status" value="1"/>
</dbReference>
<comment type="similarity">
    <text evidence="1">Belongs to the glycosyl hydrolase 25 family.</text>
</comment>
<dbReference type="GO" id="GO:0016787">
    <property type="term" value="F:hydrolase activity"/>
    <property type="evidence" value="ECO:0007669"/>
    <property type="project" value="UniProtKB-KW"/>
</dbReference>
<dbReference type="RefSeq" id="WP_265558752.1">
    <property type="nucleotide sequence ID" value="NZ_CP092471.1"/>
</dbReference>
<proteinExistence type="inferred from homology"/>
<evidence type="ECO:0000313" key="3">
    <source>
        <dbReference type="Proteomes" id="UP001065265"/>
    </source>
</evidence>
<dbReference type="PROSITE" id="PS51904">
    <property type="entry name" value="GLYCOSYL_HYDROL_F25_2"/>
    <property type="match status" value="1"/>
</dbReference>
<dbReference type="Gene3D" id="3.20.20.80">
    <property type="entry name" value="Glycosidases"/>
    <property type="match status" value="1"/>
</dbReference>
<dbReference type="InterPro" id="IPR017853">
    <property type="entry name" value="GH"/>
</dbReference>
<accession>A0ABY5SXZ0</accession>
<dbReference type="Proteomes" id="UP001065265">
    <property type="component" value="Chromosome"/>
</dbReference>
<gene>
    <name evidence="2" type="ORF">L1F33_00145</name>
</gene>
<keyword evidence="3" id="KW-1185">Reference proteome</keyword>
<evidence type="ECO:0000313" key="2">
    <source>
        <dbReference type="EMBL" id="UVI39418.1"/>
    </source>
</evidence>
<reference evidence="2" key="1">
    <citation type="submission" date="2022-02" db="EMBL/GenBank/DDBJ databases">
        <title>Qipengyuania spongiae sp. nov., isolated from marine sponge.</title>
        <authorList>
            <person name="Li Z."/>
            <person name="Zhang M."/>
        </authorList>
    </citation>
    <scope>NUCLEOTIDE SEQUENCE</scope>
    <source>
        <strain evidence="2">PHS-Z21</strain>
    </source>
</reference>
<keyword evidence="2" id="KW-0378">Hydrolase</keyword>
<evidence type="ECO:0000256" key="1">
    <source>
        <dbReference type="ARBA" id="ARBA00010646"/>
    </source>
</evidence>
<dbReference type="SUPFAM" id="SSF51445">
    <property type="entry name" value="(Trans)glycosidases"/>
    <property type="match status" value="1"/>
</dbReference>
<dbReference type="InterPro" id="IPR002053">
    <property type="entry name" value="Glyco_hydro_25"/>
</dbReference>
<dbReference type="EMBL" id="CP092471">
    <property type="protein sequence ID" value="UVI39418.1"/>
    <property type="molecule type" value="Genomic_DNA"/>
</dbReference>
<organism evidence="2 3">
    <name type="scientific">Qipengyuania spongiae</name>
    <dbReference type="NCBI Taxonomy" id="2909673"/>
    <lineage>
        <taxon>Bacteria</taxon>
        <taxon>Pseudomonadati</taxon>
        <taxon>Pseudomonadota</taxon>
        <taxon>Alphaproteobacteria</taxon>
        <taxon>Sphingomonadales</taxon>
        <taxon>Erythrobacteraceae</taxon>
        <taxon>Qipengyuania</taxon>
    </lineage>
</organism>
<protein>
    <submittedName>
        <fullName evidence="2">Glycoside hydrolase family 25 protein</fullName>
    </submittedName>
</protein>
<name>A0ABY5SXZ0_9SPHN</name>